<protein>
    <submittedName>
        <fullName evidence="1">Uncharacterized protein</fullName>
    </submittedName>
</protein>
<name>A0A1Z5S7P8_SORBI</name>
<proteinExistence type="predicted"/>
<reference evidence="1 2" key="1">
    <citation type="journal article" date="2009" name="Nature">
        <title>The Sorghum bicolor genome and the diversification of grasses.</title>
        <authorList>
            <person name="Paterson A.H."/>
            <person name="Bowers J.E."/>
            <person name="Bruggmann R."/>
            <person name="Dubchak I."/>
            <person name="Grimwood J."/>
            <person name="Gundlach H."/>
            <person name="Haberer G."/>
            <person name="Hellsten U."/>
            <person name="Mitros T."/>
            <person name="Poliakov A."/>
            <person name="Schmutz J."/>
            <person name="Spannagl M."/>
            <person name="Tang H."/>
            <person name="Wang X."/>
            <person name="Wicker T."/>
            <person name="Bharti A.K."/>
            <person name="Chapman J."/>
            <person name="Feltus F.A."/>
            <person name="Gowik U."/>
            <person name="Grigoriev I.V."/>
            <person name="Lyons E."/>
            <person name="Maher C.A."/>
            <person name="Martis M."/>
            <person name="Narechania A."/>
            <person name="Otillar R.P."/>
            <person name="Penning B.W."/>
            <person name="Salamov A.A."/>
            <person name="Wang Y."/>
            <person name="Zhang L."/>
            <person name="Carpita N.C."/>
            <person name="Freeling M."/>
            <person name="Gingle A.R."/>
            <person name="Hash C.T."/>
            <person name="Keller B."/>
            <person name="Klein P."/>
            <person name="Kresovich S."/>
            <person name="McCann M.C."/>
            <person name="Ming R."/>
            <person name="Peterson D.G."/>
            <person name="Mehboob-ur-Rahman"/>
            <person name="Ware D."/>
            <person name="Westhoff P."/>
            <person name="Mayer K.F."/>
            <person name="Messing J."/>
            <person name="Rokhsar D.S."/>
        </authorList>
    </citation>
    <scope>NUCLEOTIDE SEQUENCE [LARGE SCALE GENOMIC DNA]</scope>
    <source>
        <strain evidence="2">cv. BTx623</strain>
    </source>
</reference>
<organism evidence="1 2">
    <name type="scientific">Sorghum bicolor</name>
    <name type="common">Sorghum</name>
    <name type="synonym">Sorghum vulgare</name>
    <dbReference type="NCBI Taxonomy" id="4558"/>
    <lineage>
        <taxon>Eukaryota</taxon>
        <taxon>Viridiplantae</taxon>
        <taxon>Streptophyta</taxon>
        <taxon>Embryophyta</taxon>
        <taxon>Tracheophyta</taxon>
        <taxon>Spermatophyta</taxon>
        <taxon>Magnoliopsida</taxon>
        <taxon>Liliopsida</taxon>
        <taxon>Poales</taxon>
        <taxon>Poaceae</taxon>
        <taxon>PACMAD clade</taxon>
        <taxon>Panicoideae</taxon>
        <taxon>Andropogonodae</taxon>
        <taxon>Andropogoneae</taxon>
        <taxon>Sorghinae</taxon>
        <taxon>Sorghum</taxon>
    </lineage>
</organism>
<sequence length="111" mass="12509">MLWCRLQDHVKNNHQPTIPTLMNLSRIFFHLHPSFLPWTVTHRSTVLLKGEARRGAAGPLPLVTDDSSCALPWGCHQNSGQTVSKSRMISCLPQRRSKLARGFMCILSFGL</sequence>
<keyword evidence="2" id="KW-1185">Reference proteome</keyword>
<gene>
    <name evidence="1" type="ORF">SORBI_3001G244650</name>
</gene>
<dbReference type="InParanoid" id="A0A1Z5S7P8"/>
<dbReference type="AlphaFoldDB" id="A0A1Z5S7P8"/>
<evidence type="ECO:0000313" key="2">
    <source>
        <dbReference type="Proteomes" id="UP000000768"/>
    </source>
</evidence>
<dbReference type="Proteomes" id="UP000000768">
    <property type="component" value="Chromosome 1"/>
</dbReference>
<accession>A0A1Z5S7P8</accession>
<dbReference type="Gramene" id="OQU91765">
    <property type="protein sequence ID" value="OQU91765"/>
    <property type="gene ID" value="SORBI_3001G244650"/>
</dbReference>
<evidence type="ECO:0000313" key="1">
    <source>
        <dbReference type="EMBL" id="OQU91765.1"/>
    </source>
</evidence>
<dbReference type="EMBL" id="CM000760">
    <property type="protein sequence ID" value="OQU91765.1"/>
    <property type="molecule type" value="Genomic_DNA"/>
</dbReference>
<reference evidence="2" key="2">
    <citation type="journal article" date="2018" name="Plant J.">
        <title>The Sorghum bicolor reference genome: improved assembly, gene annotations, a transcriptome atlas, and signatures of genome organization.</title>
        <authorList>
            <person name="McCormick R.F."/>
            <person name="Truong S.K."/>
            <person name="Sreedasyam A."/>
            <person name="Jenkins J."/>
            <person name="Shu S."/>
            <person name="Sims D."/>
            <person name="Kennedy M."/>
            <person name="Amirebrahimi M."/>
            <person name="Weers B.D."/>
            <person name="McKinley B."/>
            <person name="Mattison A."/>
            <person name="Morishige D.T."/>
            <person name="Grimwood J."/>
            <person name="Schmutz J."/>
            <person name="Mullet J.E."/>
        </authorList>
    </citation>
    <scope>NUCLEOTIDE SEQUENCE [LARGE SCALE GENOMIC DNA]</scope>
    <source>
        <strain evidence="2">cv. BTx623</strain>
    </source>
</reference>